<dbReference type="InterPro" id="IPR036318">
    <property type="entry name" value="FAD-bd_PCMH-like_sf"/>
</dbReference>
<evidence type="ECO:0000259" key="7">
    <source>
        <dbReference type="PROSITE" id="PS51387"/>
    </source>
</evidence>
<evidence type="ECO:0000313" key="8">
    <source>
        <dbReference type="EMBL" id="KAK8024486.1"/>
    </source>
</evidence>
<evidence type="ECO:0000256" key="3">
    <source>
        <dbReference type="ARBA" id="ARBA00022729"/>
    </source>
</evidence>
<accession>A0ABR1S4K2</accession>
<dbReference type="SUPFAM" id="SSF56176">
    <property type="entry name" value="FAD-binding/transporter-associated domain-like"/>
    <property type="match status" value="1"/>
</dbReference>
<evidence type="ECO:0000256" key="2">
    <source>
        <dbReference type="ARBA" id="ARBA00022630"/>
    </source>
</evidence>
<dbReference type="InterPro" id="IPR012951">
    <property type="entry name" value="BBE"/>
</dbReference>
<dbReference type="Proteomes" id="UP001444661">
    <property type="component" value="Unassembled WGS sequence"/>
</dbReference>
<name>A0ABR1S4K2_9PEZI</name>
<dbReference type="PANTHER" id="PTHR42973">
    <property type="entry name" value="BINDING OXIDOREDUCTASE, PUTATIVE (AFU_ORTHOLOGUE AFUA_1G17690)-RELATED"/>
    <property type="match status" value="1"/>
</dbReference>
<dbReference type="Pfam" id="PF08031">
    <property type="entry name" value="BBE"/>
    <property type="match status" value="1"/>
</dbReference>
<evidence type="ECO:0000313" key="9">
    <source>
        <dbReference type="Proteomes" id="UP001444661"/>
    </source>
</evidence>
<keyword evidence="5" id="KW-0560">Oxidoreductase</keyword>
<dbReference type="Gene3D" id="3.40.462.20">
    <property type="match status" value="1"/>
</dbReference>
<keyword evidence="2" id="KW-0285">Flavoprotein</keyword>
<dbReference type="InterPro" id="IPR016169">
    <property type="entry name" value="FAD-bd_PCMH_sub2"/>
</dbReference>
<dbReference type="InterPro" id="IPR050416">
    <property type="entry name" value="FAD-linked_Oxidoreductase"/>
</dbReference>
<dbReference type="PROSITE" id="PS51387">
    <property type="entry name" value="FAD_PCMH"/>
    <property type="match status" value="1"/>
</dbReference>
<keyword evidence="9" id="KW-1185">Reference proteome</keyword>
<dbReference type="PANTHER" id="PTHR42973:SF32">
    <property type="entry name" value="FAD-LINKED OXIDOREDUCTASE AFOF"/>
    <property type="match status" value="1"/>
</dbReference>
<feature type="domain" description="FAD-binding PCMH-type" evidence="7">
    <location>
        <begin position="62"/>
        <end position="245"/>
    </location>
</feature>
<feature type="chain" id="PRO_5045404784" evidence="6">
    <location>
        <begin position="21"/>
        <end position="506"/>
    </location>
</feature>
<dbReference type="InterPro" id="IPR006094">
    <property type="entry name" value="Oxid_FAD_bind_N"/>
</dbReference>
<evidence type="ECO:0000256" key="6">
    <source>
        <dbReference type="SAM" id="SignalP"/>
    </source>
</evidence>
<proteinExistence type="inferred from homology"/>
<comment type="similarity">
    <text evidence="1">Belongs to the oxygen-dependent FAD-linked oxidoreductase family.</text>
</comment>
<dbReference type="Pfam" id="PF01565">
    <property type="entry name" value="FAD_binding_4"/>
    <property type="match status" value="1"/>
</dbReference>
<reference evidence="8 9" key="1">
    <citation type="submission" date="2023-01" db="EMBL/GenBank/DDBJ databases">
        <title>Analysis of 21 Apiospora genomes using comparative genomics revels a genus with tremendous synthesis potential of carbohydrate active enzymes and secondary metabolites.</title>
        <authorList>
            <person name="Sorensen T."/>
        </authorList>
    </citation>
    <scope>NUCLEOTIDE SEQUENCE [LARGE SCALE GENOMIC DNA]</scope>
    <source>
        <strain evidence="8 9">CBS 33761</strain>
    </source>
</reference>
<dbReference type="InterPro" id="IPR016166">
    <property type="entry name" value="FAD-bd_PCMH"/>
</dbReference>
<comment type="caution">
    <text evidence="8">The sequence shown here is derived from an EMBL/GenBank/DDBJ whole genome shotgun (WGS) entry which is preliminary data.</text>
</comment>
<organism evidence="8 9">
    <name type="scientific">Apiospora rasikravindrae</name>
    <dbReference type="NCBI Taxonomy" id="990691"/>
    <lineage>
        <taxon>Eukaryota</taxon>
        <taxon>Fungi</taxon>
        <taxon>Dikarya</taxon>
        <taxon>Ascomycota</taxon>
        <taxon>Pezizomycotina</taxon>
        <taxon>Sordariomycetes</taxon>
        <taxon>Xylariomycetidae</taxon>
        <taxon>Amphisphaeriales</taxon>
        <taxon>Apiosporaceae</taxon>
        <taxon>Apiospora</taxon>
    </lineage>
</organism>
<keyword evidence="3 6" id="KW-0732">Signal</keyword>
<evidence type="ECO:0000256" key="4">
    <source>
        <dbReference type="ARBA" id="ARBA00022827"/>
    </source>
</evidence>
<protein>
    <submittedName>
        <fullName evidence="8">FAD-dependent oxidase</fullName>
    </submittedName>
</protein>
<keyword evidence="4" id="KW-0274">FAD</keyword>
<feature type="signal peptide" evidence="6">
    <location>
        <begin position="1"/>
        <end position="20"/>
    </location>
</feature>
<dbReference type="EMBL" id="JAQQWK010000011">
    <property type="protein sequence ID" value="KAK8024486.1"/>
    <property type="molecule type" value="Genomic_DNA"/>
</dbReference>
<gene>
    <name evidence="8" type="ORF">PG993_012552</name>
</gene>
<evidence type="ECO:0000256" key="5">
    <source>
        <dbReference type="ARBA" id="ARBA00023002"/>
    </source>
</evidence>
<sequence>MVSSHFLALALAACLPASNALTIQERQSITQTFQTAMTPKTKIILASDPHYANETIQRWTVYEEPTYAAAIIPATASDVQNIVKIAGRLRIPFMATGGGHGLSITLHNLKNGISIDLSQFKKVSVDAKANTVTVGGGNVFGDVFDPVWGAGKEMDFVCFAYKMGVATGSCACPGVVGATIGGGVGRLQGLHGLLIDNLLSVQIVTADGRLLTASEKENSDLFWGVRGSGPNFGIVLSATYKIYDQTNGGMAVNADFIFPINQSHNHWETLKEVEKTMPPELALISGINYNEAYGGANILVNAVYYGPRDKGLALVEPFKRNNPIVTNITYVPTQQLVSVAAFGLFADAQCDKGRTVNTYTVGAKAVDVATWDAHTKNFTQLYKDFPQARKSNAFLETFPNQGVLRVDASATSFPQSHREITNYVLWGYNYDDSKIDKQINQFASDARSAFAASSGFDELEMYVTYAHGDEGPQAWYREKLQQLVQLKKKWDPKGLFSFMNPVPTKL</sequence>
<evidence type="ECO:0000256" key="1">
    <source>
        <dbReference type="ARBA" id="ARBA00005466"/>
    </source>
</evidence>
<dbReference type="Gene3D" id="3.30.465.10">
    <property type="match status" value="1"/>
</dbReference>